<dbReference type="EMBL" id="JAVRIA010000001">
    <property type="protein sequence ID" value="MDT0557609.1"/>
    <property type="molecule type" value="Genomic_DNA"/>
</dbReference>
<organism evidence="2 3">
    <name type="scientific">Microcosmobacter mediterraneus</name>
    <dbReference type="NCBI Taxonomy" id="3075607"/>
    <lineage>
        <taxon>Bacteria</taxon>
        <taxon>Pseudomonadati</taxon>
        <taxon>Bacteroidota</taxon>
        <taxon>Flavobacteriia</taxon>
        <taxon>Flavobacteriales</taxon>
        <taxon>Flavobacteriaceae</taxon>
        <taxon>Microcosmobacter</taxon>
    </lineage>
</organism>
<dbReference type="RefSeq" id="WP_311426372.1">
    <property type="nucleotide sequence ID" value="NZ_JAVRIA010000001.1"/>
</dbReference>
<dbReference type="Proteomes" id="UP001259492">
    <property type="component" value="Unassembled WGS sequence"/>
</dbReference>
<keyword evidence="3" id="KW-1185">Reference proteome</keyword>
<reference evidence="2 3" key="1">
    <citation type="submission" date="2023-09" db="EMBL/GenBank/DDBJ databases">
        <authorList>
            <person name="Rey-Velasco X."/>
        </authorList>
    </citation>
    <scope>NUCLEOTIDE SEQUENCE [LARGE SCALE GENOMIC DNA]</scope>
    <source>
        <strain evidence="2 3">W332</strain>
    </source>
</reference>
<sequence length="218" mass="25605">MAKKKNLTKDQLISLYMESLLDHGKQPSSVYSFAKDNNFDESLFYQHYTSFKTLEQGVFKAFFDQTMTMLHASNDYASYDSRNRLLSFQFTFFELLTANRSYVVHALEHNKSVLKSLEVLKELKHAYIKFIDELDLNLPNIKQETLSRIQTKSVSESAWMQLLITLKFWLDDTSSSFEKTDVFIEKSVHASFDLMDFRPLKSVLDFGKFLVKEKFQYT</sequence>
<dbReference type="InterPro" id="IPR036271">
    <property type="entry name" value="Tet_transcr_reg_TetR-rel_C_sf"/>
</dbReference>
<feature type="domain" description="Tetracyclin repressor-like C-terminal" evidence="1">
    <location>
        <begin position="84"/>
        <end position="210"/>
    </location>
</feature>
<accession>A0ABU2YIW2</accession>
<proteinExistence type="predicted"/>
<evidence type="ECO:0000313" key="2">
    <source>
        <dbReference type="EMBL" id="MDT0557609.1"/>
    </source>
</evidence>
<evidence type="ECO:0000259" key="1">
    <source>
        <dbReference type="Pfam" id="PF17931"/>
    </source>
</evidence>
<gene>
    <name evidence="2" type="ORF">RM697_03060</name>
</gene>
<name>A0ABU2YIW2_9FLAO</name>
<comment type="caution">
    <text evidence="2">The sequence shown here is derived from an EMBL/GenBank/DDBJ whole genome shotgun (WGS) entry which is preliminary data.</text>
</comment>
<dbReference type="Pfam" id="PF17931">
    <property type="entry name" value="TetR_C_23"/>
    <property type="match status" value="1"/>
</dbReference>
<protein>
    <submittedName>
        <fullName evidence="2">TetR family transcriptional regulator C-terminal domain-containing protein</fullName>
    </submittedName>
</protein>
<dbReference type="SUPFAM" id="SSF48498">
    <property type="entry name" value="Tetracyclin repressor-like, C-terminal domain"/>
    <property type="match status" value="1"/>
</dbReference>
<evidence type="ECO:0000313" key="3">
    <source>
        <dbReference type="Proteomes" id="UP001259492"/>
    </source>
</evidence>
<dbReference type="InterPro" id="IPR041673">
    <property type="entry name" value="TetR_C_23"/>
</dbReference>